<feature type="domain" description="DNA replication/recombination mediator RecO N-terminal" evidence="4">
    <location>
        <begin position="1"/>
        <end position="76"/>
    </location>
</feature>
<dbReference type="InterPro" id="IPR022572">
    <property type="entry name" value="DNA_rep/recomb_RecO_N"/>
</dbReference>
<name>A0A1G2MV88_9BACT</name>
<dbReference type="PANTHER" id="PTHR33991">
    <property type="entry name" value="DNA REPAIR PROTEIN RECO"/>
    <property type="match status" value="1"/>
</dbReference>
<dbReference type="GO" id="GO:0006302">
    <property type="term" value="P:double-strand break repair"/>
    <property type="evidence" value="ECO:0007669"/>
    <property type="project" value="TreeGrafter"/>
</dbReference>
<dbReference type="InterPro" id="IPR012340">
    <property type="entry name" value="NA-bd_OB-fold"/>
</dbReference>
<dbReference type="GO" id="GO:0006310">
    <property type="term" value="P:DNA recombination"/>
    <property type="evidence" value="ECO:0007669"/>
    <property type="project" value="UniProtKB-KW"/>
</dbReference>
<dbReference type="Proteomes" id="UP000177565">
    <property type="component" value="Unassembled WGS sequence"/>
</dbReference>
<evidence type="ECO:0000313" key="6">
    <source>
        <dbReference type="Proteomes" id="UP000177565"/>
    </source>
</evidence>
<dbReference type="Pfam" id="PF11967">
    <property type="entry name" value="RecO_N"/>
    <property type="match status" value="1"/>
</dbReference>
<dbReference type="EMBL" id="MHRQ01000013">
    <property type="protein sequence ID" value="OHA27002.1"/>
    <property type="molecule type" value="Genomic_DNA"/>
</dbReference>
<keyword evidence="1" id="KW-0227">DNA damage</keyword>
<dbReference type="AlphaFoldDB" id="A0A1G2MV88"/>
<evidence type="ECO:0000256" key="2">
    <source>
        <dbReference type="ARBA" id="ARBA00023172"/>
    </source>
</evidence>
<comment type="caution">
    <text evidence="5">The sequence shown here is derived from an EMBL/GenBank/DDBJ whole genome shotgun (WGS) entry which is preliminary data.</text>
</comment>
<organism evidence="5 6">
    <name type="scientific">Candidatus Taylorbacteria bacterium RIFCSPHIGHO2_02_FULL_46_13</name>
    <dbReference type="NCBI Taxonomy" id="1802312"/>
    <lineage>
        <taxon>Bacteria</taxon>
        <taxon>Candidatus Tayloriibacteriota</taxon>
    </lineage>
</organism>
<dbReference type="GO" id="GO:0043590">
    <property type="term" value="C:bacterial nucleoid"/>
    <property type="evidence" value="ECO:0007669"/>
    <property type="project" value="TreeGrafter"/>
</dbReference>
<dbReference type="InterPro" id="IPR003717">
    <property type="entry name" value="RecO"/>
</dbReference>
<dbReference type="STRING" id="1802312.A3C06_04525"/>
<evidence type="ECO:0000256" key="1">
    <source>
        <dbReference type="ARBA" id="ARBA00022763"/>
    </source>
</evidence>
<proteinExistence type="predicted"/>
<dbReference type="Gene3D" id="2.40.50.140">
    <property type="entry name" value="Nucleic acid-binding proteins"/>
    <property type="match status" value="1"/>
</dbReference>
<gene>
    <name evidence="5" type="ORF">A3C06_04525</name>
</gene>
<sequence>MHHIYETQSFVLSATSSGEADRQFLLYTREFGLVRAIGQGVRELKSKLRYSLQPYSHSVVNLVKGRSGWRLTNARLEKNHYQARHGDPMRVMILARVFSLLRRMLHGEEQNKQLFDAVAGGLAFLESAQDISLPEVELVIVLRILYHLGYVGSSPSFSSALVNGVWDTTLLSEAVRERRAVLRSVNESLKASHL</sequence>
<dbReference type="Pfam" id="PF02565">
    <property type="entry name" value="RecO_C"/>
    <property type="match status" value="1"/>
</dbReference>
<reference evidence="5 6" key="1">
    <citation type="journal article" date="2016" name="Nat. Commun.">
        <title>Thousands of microbial genomes shed light on interconnected biogeochemical processes in an aquifer system.</title>
        <authorList>
            <person name="Anantharaman K."/>
            <person name="Brown C.T."/>
            <person name="Hug L.A."/>
            <person name="Sharon I."/>
            <person name="Castelle C.J."/>
            <person name="Probst A.J."/>
            <person name="Thomas B.C."/>
            <person name="Singh A."/>
            <person name="Wilkins M.J."/>
            <person name="Karaoz U."/>
            <person name="Brodie E.L."/>
            <person name="Williams K.H."/>
            <person name="Hubbard S.S."/>
            <person name="Banfield J.F."/>
        </authorList>
    </citation>
    <scope>NUCLEOTIDE SEQUENCE [LARGE SCALE GENOMIC DNA]</scope>
</reference>
<dbReference type="PANTHER" id="PTHR33991:SF1">
    <property type="entry name" value="DNA REPAIR PROTEIN RECO"/>
    <property type="match status" value="1"/>
</dbReference>
<evidence type="ECO:0000313" key="5">
    <source>
        <dbReference type="EMBL" id="OHA27002.1"/>
    </source>
</evidence>
<evidence type="ECO:0000256" key="3">
    <source>
        <dbReference type="ARBA" id="ARBA00023204"/>
    </source>
</evidence>
<keyword evidence="2" id="KW-0233">DNA recombination</keyword>
<accession>A0A1G2MV88</accession>
<evidence type="ECO:0000259" key="4">
    <source>
        <dbReference type="Pfam" id="PF11967"/>
    </source>
</evidence>
<protein>
    <recommendedName>
        <fullName evidence="4">DNA replication/recombination mediator RecO N-terminal domain-containing protein</fullName>
    </recommendedName>
</protein>
<keyword evidence="3" id="KW-0234">DNA repair</keyword>
<dbReference type="SUPFAM" id="SSF50249">
    <property type="entry name" value="Nucleic acid-binding proteins"/>
    <property type="match status" value="1"/>
</dbReference>